<keyword evidence="3" id="KW-1185">Reference proteome</keyword>
<evidence type="ECO:0000313" key="3">
    <source>
        <dbReference type="Proteomes" id="UP000694044"/>
    </source>
</evidence>
<dbReference type="EMBL" id="JAGDFM010000294">
    <property type="protein sequence ID" value="KAG7380407.1"/>
    <property type="molecule type" value="Genomic_DNA"/>
</dbReference>
<proteinExistence type="predicted"/>
<protein>
    <submittedName>
        <fullName evidence="2">Uncharacterized protein</fullName>
    </submittedName>
</protein>
<organism evidence="2 3">
    <name type="scientific">Phytophthora pseudosyringae</name>
    <dbReference type="NCBI Taxonomy" id="221518"/>
    <lineage>
        <taxon>Eukaryota</taxon>
        <taxon>Sar</taxon>
        <taxon>Stramenopiles</taxon>
        <taxon>Oomycota</taxon>
        <taxon>Peronosporomycetes</taxon>
        <taxon>Peronosporales</taxon>
        <taxon>Peronosporaceae</taxon>
        <taxon>Phytophthora</taxon>
    </lineage>
</organism>
<gene>
    <name evidence="2" type="ORF">PHYPSEUDO_007228</name>
</gene>
<dbReference type="Proteomes" id="UP000694044">
    <property type="component" value="Unassembled WGS sequence"/>
</dbReference>
<evidence type="ECO:0000256" key="1">
    <source>
        <dbReference type="SAM" id="MobiDB-lite"/>
    </source>
</evidence>
<reference evidence="2" key="1">
    <citation type="submission" date="2021-02" db="EMBL/GenBank/DDBJ databases">
        <authorList>
            <person name="Palmer J.M."/>
        </authorList>
    </citation>
    <scope>NUCLEOTIDE SEQUENCE</scope>
    <source>
        <strain evidence="2">SCRP734</strain>
    </source>
</reference>
<sequence>MYVVKTLDESELLQRKEVAHTLAEKKAGQPPAHRQALRGLPDDPRPQLRARALRRCTSCRRPWCHCTLVPLSVVPSSCQCLPVASRCQWLSVALPTSSQRSEHFA</sequence>
<comment type="caution">
    <text evidence="2">The sequence shown here is derived from an EMBL/GenBank/DDBJ whole genome shotgun (WGS) entry which is preliminary data.</text>
</comment>
<feature type="region of interest" description="Disordered" evidence="1">
    <location>
        <begin position="22"/>
        <end position="45"/>
    </location>
</feature>
<accession>A0A8T1VGH8</accession>
<name>A0A8T1VGH8_9STRA</name>
<evidence type="ECO:0000313" key="2">
    <source>
        <dbReference type="EMBL" id="KAG7380407.1"/>
    </source>
</evidence>
<dbReference type="AlphaFoldDB" id="A0A8T1VGH8"/>